<dbReference type="Proteomes" id="UP000232688">
    <property type="component" value="Unassembled WGS sequence"/>
</dbReference>
<dbReference type="Proteomes" id="UP000232722">
    <property type="component" value="Unassembled WGS sequence"/>
</dbReference>
<evidence type="ECO:0000313" key="1">
    <source>
        <dbReference type="EMBL" id="PKC12049.1"/>
    </source>
</evidence>
<dbReference type="EMBL" id="LLXJ01000271">
    <property type="protein sequence ID" value="PKC12049.1"/>
    <property type="molecule type" value="Genomic_DNA"/>
</dbReference>
<evidence type="ECO:0000313" key="4">
    <source>
        <dbReference type="Proteomes" id="UP000232722"/>
    </source>
</evidence>
<dbReference type="VEuPathDB" id="FungiDB:RhiirA1_456747"/>
<evidence type="ECO:0000313" key="2">
    <source>
        <dbReference type="EMBL" id="PKC68863.1"/>
    </source>
</evidence>
<gene>
    <name evidence="2" type="ORF">RhiirA1_456747</name>
    <name evidence="1" type="ORF">RhiirA5_412297</name>
</gene>
<sequence length="185" mass="21239">MLSAVGKNLLIPEEEPVTAKDKLTDINNSVNINDEITAKNASIFTFSNNNNDNIRGNSIASTSAQYLTFETIENEKPMRKKKLLEKAQEIINDGHLYQALAELTAGDLKSTHAVLAVLTYLRDDWQFFYFNDKRIALIQINMKSANQELNHETEVTDPLPKRQKLKHIYGYWIMHLNHLLIRRIA</sequence>
<reference evidence="2 3" key="3">
    <citation type="submission" date="2017-10" db="EMBL/GenBank/DDBJ databases">
        <title>Extensive intraspecific genome diversity in a model arbuscular mycorrhizal fungus.</title>
        <authorList>
            <person name="Chen E.C.H."/>
            <person name="Morin E."/>
            <person name="Baudet D."/>
            <person name="Noel J."/>
            <person name="Ndikumana S."/>
            <person name="Charron P."/>
            <person name="St-Onge C."/>
            <person name="Giorgi J."/>
            <person name="Grigoriev I.V."/>
            <person name="Roux C."/>
            <person name="Martin F.M."/>
            <person name="Corradi N."/>
        </authorList>
    </citation>
    <scope>NUCLEOTIDE SEQUENCE [LARGE SCALE GENOMIC DNA]</scope>
    <source>
        <strain evidence="2 3">A1</strain>
    </source>
</reference>
<proteinExistence type="predicted"/>
<dbReference type="EMBL" id="LLXH01000309">
    <property type="protein sequence ID" value="PKC68863.1"/>
    <property type="molecule type" value="Genomic_DNA"/>
</dbReference>
<reference evidence="1 4" key="2">
    <citation type="submission" date="2017-09" db="EMBL/GenBank/DDBJ databases">
        <title>Extensive intraspecific genome diversity in a model arbuscular mycorrhizal fungus.</title>
        <authorList>
            <person name="Chen E.C."/>
            <person name="Morin E."/>
            <person name="Beaudet D."/>
            <person name="Noel J."/>
            <person name="Ndikumana S."/>
            <person name="Charron P."/>
            <person name="St-Onge C."/>
            <person name="Giorgi J."/>
            <person name="Grigoriev I.V."/>
            <person name="Roux C."/>
            <person name="Martin F.M."/>
            <person name="Corradi N."/>
        </authorList>
    </citation>
    <scope>NUCLEOTIDE SEQUENCE [LARGE SCALE GENOMIC DNA]</scope>
    <source>
        <strain evidence="1 4">A5</strain>
    </source>
</reference>
<reference evidence="1 4" key="1">
    <citation type="submission" date="2016-04" db="EMBL/GenBank/DDBJ databases">
        <title>Genome analyses suggest a sexual origin of heterokaryosis in a supposedly ancient asexual fungus.</title>
        <authorList>
            <person name="Ropars J."/>
            <person name="Sedzielewska K."/>
            <person name="Noel J."/>
            <person name="Charron P."/>
            <person name="Farinelli L."/>
            <person name="Marton T."/>
            <person name="Kruger M."/>
            <person name="Pelin A."/>
            <person name="Brachmann A."/>
            <person name="Corradi N."/>
        </authorList>
    </citation>
    <scope>NUCLEOTIDE SEQUENCE [LARGE SCALE GENOMIC DNA]</scope>
    <source>
        <strain evidence="1 4">A5</strain>
    </source>
</reference>
<name>A0A2N0RZX6_9GLOM</name>
<reference evidence="2 3" key="4">
    <citation type="submission" date="2017-10" db="EMBL/GenBank/DDBJ databases">
        <title>Genome analyses suggest a sexual origin of heterokaryosis in a supposedly ancient asexual fungus.</title>
        <authorList>
            <person name="Corradi N."/>
            <person name="Sedzielewska K."/>
            <person name="Noel J."/>
            <person name="Charron P."/>
            <person name="Farinelli L."/>
            <person name="Marton T."/>
            <person name="Kruger M."/>
            <person name="Pelin A."/>
            <person name="Brachmann A."/>
            <person name="Corradi N."/>
        </authorList>
    </citation>
    <scope>NUCLEOTIDE SEQUENCE [LARGE SCALE GENOMIC DNA]</scope>
    <source>
        <strain evidence="2 3">A1</strain>
    </source>
</reference>
<organism evidence="2 3">
    <name type="scientific">Rhizophagus irregularis</name>
    <dbReference type="NCBI Taxonomy" id="588596"/>
    <lineage>
        <taxon>Eukaryota</taxon>
        <taxon>Fungi</taxon>
        <taxon>Fungi incertae sedis</taxon>
        <taxon>Mucoromycota</taxon>
        <taxon>Glomeromycotina</taxon>
        <taxon>Glomeromycetes</taxon>
        <taxon>Glomerales</taxon>
        <taxon>Glomeraceae</taxon>
        <taxon>Rhizophagus</taxon>
    </lineage>
</organism>
<dbReference type="AlphaFoldDB" id="A0A2N0RZX6"/>
<comment type="caution">
    <text evidence="2">The sequence shown here is derived from an EMBL/GenBank/DDBJ whole genome shotgun (WGS) entry which is preliminary data.</text>
</comment>
<protein>
    <submittedName>
        <fullName evidence="2">Uncharacterized protein</fullName>
    </submittedName>
</protein>
<dbReference type="VEuPathDB" id="FungiDB:RhiirFUN_011405"/>
<accession>A0A2N0RZX6</accession>
<dbReference type="VEuPathDB" id="FungiDB:FUN_015548"/>
<evidence type="ECO:0000313" key="3">
    <source>
        <dbReference type="Proteomes" id="UP000232688"/>
    </source>
</evidence>